<evidence type="ECO:0000313" key="3">
    <source>
        <dbReference type="Proteomes" id="UP000630615"/>
    </source>
</evidence>
<evidence type="ECO:0000256" key="1">
    <source>
        <dbReference type="SAM" id="Phobius"/>
    </source>
</evidence>
<keyword evidence="1" id="KW-0472">Membrane</keyword>
<gene>
    <name evidence="2" type="ORF">GCM10011573_35850</name>
</gene>
<evidence type="ECO:0000313" key="2">
    <source>
        <dbReference type="EMBL" id="GGD03214.1"/>
    </source>
</evidence>
<dbReference type="RefSeq" id="WP_088271984.1">
    <property type="nucleotide sequence ID" value="NZ_BMKI01000015.1"/>
</dbReference>
<feature type="transmembrane region" description="Helical" evidence="1">
    <location>
        <begin position="12"/>
        <end position="34"/>
    </location>
</feature>
<keyword evidence="1" id="KW-0812">Transmembrane</keyword>
<reference evidence="3" key="1">
    <citation type="journal article" date="2019" name="Int. J. Syst. Evol. Microbiol.">
        <title>The Global Catalogue of Microorganisms (GCM) 10K type strain sequencing project: providing services to taxonomists for standard genome sequencing and annotation.</title>
        <authorList>
            <consortium name="The Broad Institute Genomics Platform"/>
            <consortium name="The Broad Institute Genome Sequencing Center for Infectious Disease"/>
            <person name="Wu L."/>
            <person name="Ma J."/>
        </authorList>
    </citation>
    <scope>NUCLEOTIDE SEQUENCE [LARGE SCALE GENOMIC DNA]</scope>
    <source>
        <strain evidence="3">CGMCC 1.15942</strain>
    </source>
</reference>
<accession>A0ABQ1PTD4</accession>
<organism evidence="2 3">
    <name type="scientific">Enterococcus wangshanyuanii</name>
    <dbReference type="NCBI Taxonomy" id="2005703"/>
    <lineage>
        <taxon>Bacteria</taxon>
        <taxon>Bacillati</taxon>
        <taxon>Bacillota</taxon>
        <taxon>Bacilli</taxon>
        <taxon>Lactobacillales</taxon>
        <taxon>Enterococcaceae</taxon>
        <taxon>Enterococcus</taxon>
    </lineage>
</organism>
<proteinExistence type="predicted"/>
<keyword evidence="1" id="KW-1133">Transmembrane helix</keyword>
<feature type="transmembrane region" description="Helical" evidence="1">
    <location>
        <begin position="72"/>
        <end position="89"/>
    </location>
</feature>
<keyword evidence="3" id="KW-1185">Reference proteome</keyword>
<comment type="caution">
    <text evidence="2">The sequence shown here is derived from an EMBL/GenBank/DDBJ whole genome shotgun (WGS) entry which is preliminary data.</text>
</comment>
<dbReference type="Proteomes" id="UP000630615">
    <property type="component" value="Unassembled WGS sequence"/>
</dbReference>
<evidence type="ECO:0008006" key="4">
    <source>
        <dbReference type="Google" id="ProtNLM"/>
    </source>
</evidence>
<dbReference type="EMBL" id="BMKI01000015">
    <property type="protein sequence ID" value="GGD03214.1"/>
    <property type="molecule type" value="Genomic_DNA"/>
</dbReference>
<protein>
    <recommendedName>
        <fullName evidence="4">Glycerophosphoryl diester phosphodiesterase membrane domain-containing protein</fullName>
    </recommendedName>
</protein>
<name>A0ABQ1PTD4_9ENTE</name>
<sequence>MNDNKNEWKKSLIEFLFLFVIYEIVLLFGIFLLIKVTFLQSVNLPIIGYMFENVKESIRQLNFIDFLHKDKGLSMLLTFFASILAFGSME</sequence>